<dbReference type="Proteomes" id="UP000003824">
    <property type="component" value="Unassembled WGS sequence"/>
</dbReference>
<dbReference type="AlphaFoldDB" id="D6A587"/>
<feature type="region of interest" description="Disordered" evidence="1">
    <location>
        <begin position="1"/>
        <end position="20"/>
    </location>
</feature>
<reference evidence="3" key="1">
    <citation type="submission" date="2008-12" db="EMBL/GenBank/DDBJ databases">
        <title>Annotation of Streptomyces ghanaensis ATCC 14672.</title>
        <authorList>
            <consortium name="The Broad Institute Genome Sequencing Platform"/>
            <consortium name="Broad Institute Microbial Sequencing Center"/>
            <person name="Fischbach M."/>
            <person name="Ward D."/>
            <person name="Young S."/>
            <person name="Kodira C.D."/>
            <person name="Zeng Q."/>
            <person name="Koehrsen M."/>
            <person name="Godfrey P."/>
            <person name="Alvarado L."/>
            <person name="Berlin A.M."/>
            <person name="Borenstein D."/>
            <person name="Chen Z."/>
            <person name="Engels R."/>
            <person name="Freedman E."/>
            <person name="Gellesch M."/>
            <person name="Goldberg J."/>
            <person name="Griggs A."/>
            <person name="Gujja S."/>
            <person name="Heiman D.I."/>
            <person name="Hepburn T.A."/>
            <person name="Howarth C."/>
            <person name="Jen D."/>
            <person name="Larson L."/>
            <person name="Lewis B."/>
            <person name="Mehta T."/>
            <person name="Park D."/>
            <person name="Pearson M."/>
            <person name="Roberts A."/>
            <person name="Saif S."/>
            <person name="Shea T.D."/>
            <person name="Shenoy N."/>
            <person name="Sisk P."/>
            <person name="Stolte C."/>
            <person name="Sykes S.N."/>
            <person name="Walk T."/>
            <person name="White J."/>
            <person name="Yandava C."/>
            <person name="Straight P."/>
            <person name="Clardy J."/>
            <person name="Hung D."/>
            <person name="Kolter R."/>
            <person name="Mekalanos J."/>
            <person name="Walker S."/>
            <person name="Walsh C.T."/>
            <person name="Wieland B.L.C."/>
            <person name="Ilzarbe M."/>
            <person name="Galagan J."/>
            <person name="Nusbaum C."/>
            <person name="Birren B."/>
        </authorList>
    </citation>
    <scope>NUCLEOTIDE SEQUENCE [LARGE SCALE GENOMIC DNA]</scope>
    <source>
        <strain evidence="3">ATCC 14672 / DSM 40746 / JCM 4963 / KCTC 9882 / NRRL B-12104 / FH 1290</strain>
    </source>
</reference>
<accession>D6A587</accession>
<evidence type="ECO:0000313" key="3">
    <source>
        <dbReference type="Proteomes" id="UP000003824"/>
    </source>
</evidence>
<evidence type="ECO:0000313" key="2">
    <source>
        <dbReference type="EMBL" id="EFE69703.2"/>
    </source>
</evidence>
<feature type="compositionally biased region" description="Basic and acidic residues" evidence="1">
    <location>
        <begin position="97"/>
        <end position="107"/>
    </location>
</feature>
<sequence length="167" mass="18368">MSRPARCSAHRRTWSGPRPPLRFPCHLQRTCVGRAPRAHVRSARDVLTTGAAPVPRSPPGVCHRADNTPDPHLSPGRQGGVLRLRRVWIRGTPPTDPRPEREGEAGKHPSWLRPAGATDPEPSTTPARYDRVTSAGNTGIRVFRDTDFSHPEPVRAQIKHTSDIVTG</sequence>
<feature type="region of interest" description="Disordered" evidence="1">
    <location>
        <begin position="39"/>
        <end position="135"/>
    </location>
</feature>
<name>D6A587_STRV1</name>
<organism evidence="2 3">
    <name type="scientific">Streptomyces viridosporus (strain ATCC 14672 / DSM 40746 / JCM 4963 / KCTC 9882 / NRRL B-12104 / FH 1290)</name>
    <name type="common">Streptomyces ghanaensis</name>
    <dbReference type="NCBI Taxonomy" id="566461"/>
    <lineage>
        <taxon>Bacteria</taxon>
        <taxon>Bacillati</taxon>
        <taxon>Actinomycetota</taxon>
        <taxon>Actinomycetes</taxon>
        <taxon>Kitasatosporales</taxon>
        <taxon>Streptomycetaceae</taxon>
        <taxon>Streptomyces</taxon>
    </lineage>
</organism>
<gene>
    <name evidence="2" type="ORF">SSFG_04945</name>
</gene>
<evidence type="ECO:0000256" key="1">
    <source>
        <dbReference type="SAM" id="MobiDB-lite"/>
    </source>
</evidence>
<protein>
    <submittedName>
        <fullName evidence="2">Predicted protein</fullName>
    </submittedName>
</protein>
<proteinExistence type="predicted"/>
<dbReference type="EMBL" id="DS999641">
    <property type="protein sequence ID" value="EFE69703.2"/>
    <property type="molecule type" value="Genomic_DNA"/>
</dbReference>